<dbReference type="PANTHER" id="PTHR34595">
    <property type="entry name" value="BLR5612 PROTEIN"/>
    <property type="match status" value="1"/>
</dbReference>
<dbReference type="InterPro" id="IPR025841">
    <property type="entry name" value="CP_ATPgrasp_2"/>
</dbReference>
<reference evidence="3 4" key="1">
    <citation type="submission" date="2019-02" db="EMBL/GenBank/DDBJ databases">
        <title>Deep-cultivation of Planctomycetes and their phenomic and genomic characterization uncovers novel biology.</title>
        <authorList>
            <person name="Wiegand S."/>
            <person name="Jogler M."/>
            <person name="Boedeker C."/>
            <person name="Pinto D."/>
            <person name="Vollmers J."/>
            <person name="Rivas-Marin E."/>
            <person name="Kohn T."/>
            <person name="Peeters S.H."/>
            <person name="Heuer A."/>
            <person name="Rast P."/>
            <person name="Oberbeckmann S."/>
            <person name="Bunk B."/>
            <person name="Jeske O."/>
            <person name="Meyerdierks A."/>
            <person name="Storesund J.E."/>
            <person name="Kallscheuer N."/>
            <person name="Luecker S."/>
            <person name="Lage O.M."/>
            <person name="Pohl T."/>
            <person name="Merkel B.J."/>
            <person name="Hornburger P."/>
            <person name="Mueller R.-W."/>
            <person name="Bruemmer F."/>
            <person name="Labrenz M."/>
            <person name="Spormann A.M."/>
            <person name="Op den Camp H."/>
            <person name="Overmann J."/>
            <person name="Amann R."/>
            <person name="Jetten M.S.M."/>
            <person name="Mascher T."/>
            <person name="Medema M.H."/>
            <person name="Devos D.P."/>
            <person name="Kaster A.-K."/>
            <person name="Ovreas L."/>
            <person name="Rohde M."/>
            <person name="Galperin M.Y."/>
            <person name="Jogler C."/>
        </authorList>
    </citation>
    <scope>NUCLEOTIDE SEQUENCE [LARGE SCALE GENOMIC DNA]</scope>
    <source>
        <strain evidence="3 4">K23_9</strain>
    </source>
</reference>
<dbReference type="AlphaFoldDB" id="A0A517NQZ3"/>
<dbReference type="Gene3D" id="3.30.1490.270">
    <property type="match status" value="1"/>
</dbReference>
<dbReference type="PANTHER" id="PTHR34595:SF7">
    <property type="entry name" value="SLL1039 PROTEIN"/>
    <property type="match status" value="1"/>
</dbReference>
<proteinExistence type="predicted"/>
<name>A0A517NQZ3_9BACT</name>
<dbReference type="PIRSF" id="PIRSF005522">
    <property type="entry name" value="UCP005522"/>
    <property type="match status" value="1"/>
</dbReference>
<feature type="domain" description="Circularly permuted ATP-grasp type 2" evidence="2">
    <location>
        <begin position="102"/>
        <end position="479"/>
    </location>
</feature>
<gene>
    <name evidence="3" type="ORF">K239x_14830</name>
</gene>
<keyword evidence="4" id="KW-1185">Reference proteome</keyword>
<dbReference type="Pfam" id="PF14403">
    <property type="entry name" value="CP_ATPgrasp_2"/>
    <property type="match status" value="1"/>
</dbReference>
<dbReference type="EMBL" id="CP036526">
    <property type="protein sequence ID" value="QDT09537.1"/>
    <property type="molecule type" value="Genomic_DNA"/>
</dbReference>
<protein>
    <recommendedName>
        <fullName evidence="2">Circularly permuted ATP-grasp type 2 domain-containing protein</fullName>
    </recommendedName>
</protein>
<evidence type="ECO:0000313" key="4">
    <source>
        <dbReference type="Proteomes" id="UP000319817"/>
    </source>
</evidence>
<dbReference type="SUPFAM" id="SSF56059">
    <property type="entry name" value="Glutathione synthetase ATP-binding domain-like"/>
    <property type="match status" value="1"/>
</dbReference>
<dbReference type="InterPro" id="IPR051680">
    <property type="entry name" value="ATP-dep_Glu-Cys_Ligase-2"/>
</dbReference>
<evidence type="ECO:0000256" key="1">
    <source>
        <dbReference type="SAM" id="MobiDB-lite"/>
    </source>
</evidence>
<evidence type="ECO:0000259" key="2">
    <source>
        <dbReference type="Pfam" id="PF14403"/>
    </source>
</evidence>
<feature type="region of interest" description="Disordered" evidence="1">
    <location>
        <begin position="488"/>
        <end position="511"/>
    </location>
</feature>
<evidence type="ECO:0000313" key="3">
    <source>
        <dbReference type="EMBL" id="QDT09537.1"/>
    </source>
</evidence>
<dbReference type="InterPro" id="IPR016450">
    <property type="entry name" value="UCP005522"/>
</dbReference>
<accession>A0A517NQZ3</accession>
<dbReference type="OrthoDB" id="9803842at2"/>
<organism evidence="3 4">
    <name type="scientific">Stieleria marina</name>
    <dbReference type="NCBI Taxonomy" id="1930275"/>
    <lineage>
        <taxon>Bacteria</taxon>
        <taxon>Pseudomonadati</taxon>
        <taxon>Planctomycetota</taxon>
        <taxon>Planctomycetia</taxon>
        <taxon>Pirellulales</taxon>
        <taxon>Pirellulaceae</taxon>
        <taxon>Stieleria</taxon>
    </lineage>
</organism>
<dbReference type="Proteomes" id="UP000319817">
    <property type="component" value="Chromosome"/>
</dbReference>
<sequence>MSFQSQSSAPISQSATVDAMGNPLPALSGYDSGNFFDELVSSDNVARVDASMLVHLINQMGVAELGRRQTAIERALYRMGITFTVYGDNQGTEKIMPFDVVPRIVSANLWQRIDAGLQQRIRALNRFLDDIYNERNIIRDGVIPADLIDSATAYLPQCKGLKPPNGVWCHITGTDLVRDNSGNVFVLEDNLRCPSGVSYVLQNRHVMKRNFPEVFGASRVRPVADYPARLYSMLKAVAPSGITDPMVALLTPGVFNSAYYEHSFLAQQMGIELVEGRDLTVENEKVYMRTTAGLQQVHVIYRRVDDTFIDPEVFNPDSLLGVAGLMKAYQAGNVTLANAPGTGVADDKVIYAFVPNMIKYYLGEEMILPNVSTYLCSRDEDREYVLNHLDELVVKAAAESGGYGILIGPHASEKERGEFADNIRKNPRNWIAQPTLQLSRVPTIVDGQMEGRHVDLRPYILCSSPDDVWVLPGGLTRVALRKGSLVVNSSQGGGSKDTWVAADDGQPTAST</sequence>
<dbReference type="Gene3D" id="3.40.50.11290">
    <property type="match status" value="1"/>
</dbReference>